<proteinExistence type="predicted"/>
<evidence type="ECO:0000313" key="2">
    <source>
        <dbReference type="Proteomes" id="UP000586252"/>
    </source>
</evidence>
<reference evidence="1 2" key="1">
    <citation type="journal article" date="2020" name="Front. Microbiol.">
        <title>Genetic Organization of the aprX-lipA2 Operon Affects the Proteolytic Potential of Pseudomonas Species in Milk.</title>
        <authorList>
            <person name="Maier C."/>
            <person name="Huptas C."/>
            <person name="von Neubeck M."/>
            <person name="Scherer S."/>
            <person name="Wenning M."/>
            <person name="Lucking G."/>
        </authorList>
    </citation>
    <scope>NUCLEOTIDE SEQUENCE [LARGE SCALE GENOMIC DNA]</scope>
    <source>
        <strain evidence="1 2">WS 5404</strain>
    </source>
</reference>
<accession>A0A7Y1MFS1</accession>
<protein>
    <submittedName>
        <fullName evidence="1">Uncharacterized protein</fullName>
    </submittedName>
</protein>
<sequence length="114" mass="12956">MCDLARDMNRAMRVVEKNTHRFTDAASMRRHWKSTEGKTMSNSKFQVRDLHKIDPEGENEGVHDILFTDADGVIRYSDDVYESAEEAQKAIAALEAAGELPDWWEVFTPTPQAA</sequence>
<name>A0A7Y1MFS1_9PSED</name>
<dbReference type="EMBL" id="JAAQYI010000011">
    <property type="protein sequence ID" value="NNA81026.1"/>
    <property type="molecule type" value="Genomic_DNA"/>
</dbReference>
<dbReference type="AlphaFoldDB" id="A0A7Y1MFS1"/>
<dbReference type="GeneID" id="45734093"/>
<comment type="caution">
    <text evidence="1">The sequence shown here is derived from an EMBL/GenBank/DDBJ whole genome shotgun (WGS) entry which is preliminary data.</text>
</comment>
<organism evidence="1 2">
    <name type="scientific">Pseudomonas lactis</name>
    <dbReference type="NCBI Taxonomy" id="1615674"/>
    <lineage>
        <taxon>Bacteria</taxon>
        <taxon>Pseudomonadati</taxon>
        <taxon>Pseudomonadota</taxon>
        <taxon>Gammaproteobacteria</taxon>
        <taxon>Pseudomonadales</taxon>
        <taxon>Pseudomonadaceae</taxon>
        <taxon>Pseudomonas</taxon>
    </lineage>
</organism>
<dbReference type="Proteomes" id="UP000586252">
    <property type="component" value="Unassembled WGS sequence"/>
</dbReference>
<gene>
    <name evidence="1" type="ORF">HBO30_20120</name>
</gene>
<evidence type="ECO:0000313" key="1">
    <source>
        <dbReference type="EMBL" id="NNA81026.1"/>
    </source>
</evidence>
<dbReference type="RefSeq" id="WP_057710788.1">
    <property type="nucleotide sequence ID" value="NZ_JAAQYI010000011.1"/>
</dbReference>